<proteinExistence type="predicted"/>
<comment type="caution">
    <text evidence="1">The sequence shown here is derived from an EMBL/GenBank/DDBJ whole genome shotgun (WGS) entry which is preliminary data.</text>
</comment>
<dbReference type="Proteomes" id="UP001056778">
    <property type="component" value="Chromosome 2"/>
</dbReference>
<reference evidence="1" key="1">
    <citation type="submission" date="2022-04" db="EMBL/GenBank/DDBJ databases">
        <title>Chromosome-scale genome assembly of Holotrichia oblita Faldermann.</title>
        <authorList>
            <person name="Rongchong L."/>
        </authorList>
    </citation>
    <scope>NUCLEOTIDE SEQUENCE</scope>
    <source>
        <strain evidence="1">81SQS9</strain>
    </source>
</reference>
<dbReference type="EMBL" id="CM043016">
    <property type="protein sequence ID" value="KAI4466794.1"/>
    <property type="molecule type" value="Genomic_DNA"/>
</dbReference>
<evidence type="ECO:0000313" key="2">
    <source>
        <dbReference type="Proteomes" id="UP001056778"/>
    </source>
</evidence>
<name>A0ACB9TJ11_HOLOL</name>
<keyword evidence="1" id="KW-0378">Hydrolase</keyword>
<organism evidence="1 2">
    <name type="scientific">Holotrichia oblita</name>
    <name type="common">Chafer beetle</name>
    <dbReference type="NCBI Taxonomy" id="644536"/>
    <lineage>
        <taxon>Eukaryota</taxon>
        <taxon>Metazoa</taxon>
        <taxon>Ecdysozoa</taxon>
        <taxon>Arthropoda</taxon>
        <taxon>Hexapoda</taxon>
        <taxon>Insecta</taxon>
        <taxon>Pterygota</taxon>
        <taxon>Neoptera</taxon>
        <taxon>Endopterygota</taxon>
        <taxon>Coleoptera</taxon>
        <taxon>Polyphaga</taxon>
        <taxon>Scarabaeiformia</taxon>
        <taxon>Scarabaeidae</taxon>
        <taxon>Melolonthinae</taxon>
        <taxon>Holotrichia</taxon>
    </lineage>
</organism>
<accession>A0ACB9TJ11</accession>
<keyword evidence="1" id="KW-0255">Endonuclease</keyword>
<keyword evidence="1" id="KW-0540">Nuclease</keyword>
<evidence type="ECO:0000313" key="1">
    <source>
        <dbReference type="EMBL" id="KAI4466794.1"/>
    </source>
</evidence>
<gene>
    <name evidence="1" type="ORF">MML48_2g00010239</name>
</gene>
<keyword evidence="2" id="KW-1185">Reference proteome</keyword>
<protein>
    <submittedName>
        <fullName evidence="1">Dde superfamily endonuclease</fullName>
    </submittedName>
</protein>
<sequence length="221" mass="25062">MGGWNHFVQRVKPSNENKVLLILNGHSSHKGLEVLEYTKSNGIILFCLPAHCFHLDVGFFAPLQTYYNQEVQKWLKRNPGRAVTHFQVTELFNNAYPPMQSALKKKSGISPLDPDIFVDWEFGPASTTDNEKAEAIIYNMTEKNRGKGMPNKNMNDDNNNKANSEILHDVEVDQNVAATSVKNISIEQIEELSPLPKVPRRDTKRKGKRFKNQVSSTPLQT</sequence>